<accession>A0A448WVB1</accession>
<gene>
    <name evidence="2" type="ORF">PXEA_LOCUS14593</name>
</gene>
<feature type="region of interest" description="Disordered" evidence="1">
    <location>
        <begin position="22"/>
        <end position="66"/>
    </location>
</feature>
<dbReference type="AlphaFoldDB" id="A0A448WVB1"/>
<feature type="compositionally biased region" description="Low complexity" evidence="1">
    <location>
        <begin position="30"/>
        <end position="54"/>
    </location>
</feature>
<evidence type="ECO:0000256" key="1">
    <source>
        <dbReference type="SAM" id="MobiDB-lite"/>
    </source>
</evidence>
<feature type="region of interest" description="Disordered" evidence="1">
    <location>
        <begin position="191"/>
        <end position="216"/>
    </location>
</feature>
<dbReference type="EMBL" id="CAAALY010049863">
    <property type="protein sequence ID" value="VEL21153.1"/>
    <property type="molecule type" value="Genomic_DNA"/>
</dbReference>
<keyword evidence="3" id="KW-1185">Reference proteome</keyword>
<protein>
    <submittedName>
        <fullName evidence="2">Uncharacterized protein</fullName>
    </submittedName>
</protein>
<evidence type="ECO:0000313" key="2">
    <source>
        <dbReference type="EMBL" id="VEL21153.1"/>
    </source>
</evidence>
<name>A0A448WVB1_9PLAT</name>
<organism evidence="2 3">
    <name type="scientific">Protopolystoma xenopodis</name>
    <dbReference type="NCBI Taxonomy" id="117903"/>
    <lineage>
        <taxon>Eukaryota</taxon>
        <taxon>Metazoa</taxon>
        <taxon>Spiralia</taxon>
        <taxon>Lophotrochozoa</taxon>
        <taxon>Platyhelminthes</taxon>
        <taxon>Monogenea</taxon>
        <taxon>Polyopisthocotylea</taxon>
        <taxon>Polystomatidea</taxon>
        <taxon>Polystomatidae</taxon>
        <taxon>Protopolystoma</taxon>
    </lineage>
</organism>
<dbReference type="Proteomes" id="UP000784294">
    <property type="component" value="Unassembled WGS sequence"/>
</dbReference>
<comment type="caution">
    <text evidence="2">The sequence shown here is derived from an EMBL/GenBank/DDBJ whole genome shotgun (WGS) entry which is preliminary data.</text>
</comment>
<evidence type="ECO:0000313" key="3">
    <source>
        <dbReference type="Proteomes" id="UP000784294"/>
    </source>
</evidence>
<feature type="compositionally biased region" description="Low complexity" evidence="1">
    <location>
        <begin position="191"/>
        <end position="203"/>
    </location>
</feature>
<feature type="compositionally biased region" description="Basic residues" evidence="1">
    <location>
        <begin position="204"/>
        <end position="216"/>
    </location>
</feature>
<reference evidence="2" key="1">
    <citation type="submission" date="2018-11" db="EMBL/GenBank/DDBJ databases">
        <authorList>
            <consortium name="Pathogen Informatics"/>
        </authorList>
    </citation>
    <scope>NUCLEOTIDE SEQUENCE</scope>
</reference>
<sequence>MFEIPDGFFGYRKRFPSTSANAPDPPFLCPQSALQPSQSPSSSSIDPVSPYSTSEPASLVPLSHPVDEPIIPSDPCPVVFSPSSVSTDTATCVIQNPLHSISDLSLSIIDPQETKEESSLCFRFPSALTEIASTAESKQQASSIDEANSLPPITDPVFAQVNATTSCSPSTSSDDITNSNCIVTPLIATSANSTTSSSRSVSKCSRRSQGKRKLTK</sequence>
<proteinExistence type="predicted"/>